<reference evidence="1 2" key="1">
    <citation type="journal article" date="2019" name="Genome Biol. Evol.">
        <title>Insights into the evolution of the New World diploid cottons (Gossypium, subgenus Houzingenia) based on genome sequencing.</title>
        <authorList>
            <person name="Grover C.E."/>
            <person name="Arick M.A. 2nd"/>
            <person name="Thrash A."/>
            <person name="Conover J.L."/>
            <person name="Sanders W.S."/>
            <person name="Peterson D.G."/>
            <person name="Frelichowski J.E."/>
            <person name="Scheffler J.A."/>
            <person name="Scheffler B.E."/>
            <person name="Wendel J.F."/>
        </authorList>
    </citation>
    <scope>NUCLEOTIDE SEQUENCE [LARGE SCALE GENOMIC DNA]</scope>
    <source>
        <strain evidence="1">185</strain>
        <tissue evidence="1">Leaf</tissue>
    </source>
</reference>
<feature type="non-terminal residue" evidence="1">
    <location>
        <position position="350"/>
    </location>
</feature>
<dbReference type="Gene3D" id="1.10.287.110">
    <property type="entry name" value="DnaJ domain"/>
    <property type="match status" value="1"/>
</dbReference>
<dbReference type="Proteomes" id="UP000593577">
    <property type="component" value="Unassembled WGS sequence"/>
</dbReference>
<dbReference type="Pfam" id="PF11210">
    <property type="entry name" value="DUF2996"/>
    <property type="match status" value="1"/>
</dbReference>
<keyword evidence="2" id="KW-1185">Reference proteome</keyword>
<dbReference type="EMBL" id="JABFAA010000046">
    <property type="protein sequence ID" value="MBA0700286.1"/>
    <property type="molecule type" value="Genomic_DNA"/>
</dbReference>
<name>A0A7J8YL04_GOSAI</name>
<dbReference type="AlphaFoldDB" id="A0A7J8YL04"/>
<evidence type="ECO:0008006" key="3">
    <source>
        <dbReference type="Google" id="ProtNLM"/>
    </source>
</evidence>
<dbReference type="SUPFAM" id="SSF46565">
    <property type="entry name" value="Chaperone J-domain"/>
    <property type="match status" value="1"/>
</dbReference>
<dbReference type="PANTHER" id="PTHR36341">
    <property type="entry name" value="DUF2996 FAMILY PROTEIN"/>
    <property type="match status" value="1"/>
</dbReference>
<gene>
    <name evidence="1" type="ORF">Goari_005593</name>
</gene>
<evidence type="ECO:0000313" key="1">
    <source>
        <dbReference type="EMBL" id="MBA0700286.1"/>
    </source>
</evidence>
<organism evidence="1 2">
    <name type="scientific">Gossypium aridum</name>
    <name type="common">American cotton</name>
    <name type="synonym">Erioxylum aridum</name>
    <dbReference type="NCBI Taxonomy" id="34290"/>
    <lineage>
        <taxon>Eukaryota</taxon>
        <taxon>Viridiplantae</taxon>
        <taxon>Streptophyta</taxon>
        <taxon>Embryophyta</taxon>
        <taxon>Tracheophyta</taxon>
        <taxon>Spermatophyta</taxon>
        <taxon>Magnoliopsida</taxon>
        <taxon>eudicotyledons</taxon>
        <taxon>Gunneridae</taxon>
        <taxon>Pentapetalae</taxon>
        <taxon>rosids</taxon>
        <taxon>malvids</taxon>
        <taxon>Malvales</taxon>
        <taxon>Malvaceae</taxon>
        <taxon>Malvoideae</taxon>
        <taxon>Gossypium</taxon>
    </lineage>
</organism>
<evidence type="ECO:0000313" key="2">
    <source>
        <dbReference type="Proteomes" id="UP000593577"/>
    </source>
</evidence>
<dbReference type="InterPro" id="IPR036869">
    <property type="entry name" value="J_dom_sf"/>
</dbReference>
<accession>A0A7J8YL04</accession>
<comment type="caution">
    <text evidence="1">The sequence shown here is derived from an EMBL/GenBank/DDBJ whole genome shotgun (WGS) entry which is preliminary data.</text>
</comment>
<proteinExistence type="predicted"/>
<dbReference type="PANTHER" id="PTHR36341:SF3">
    <property type="entry name" value="DUF2996 FAMILY PROTEIN"/>
    <property type="match status" value="1"/>
</dbReference>
<sequence>RISETLDVEIKRWAAGKEGNLRALLSTLQYVLWPECGWQPVSLTDLITGAAVKKAYRKATLCIHPDKVQQKGANLQQKYVAEKVFDLLKVLGKSFDWSTSWKPGTSSIQRSCSDLRFLGYIANQIHGFTLCLGVEHTTVLSAAACFGKEVHPVVWSDSIKMAIVGTRAVGLSSFPSSSSYLSWNSRATYSSFSCTLSMQMMSKMIPSRGCVTCSAVQESSSPTTTAENKEEGKRPKPAAKSLPELMWEDVIPPLKTILESQHHLSQIQLSFQDNELEGSFRKKGWPYSFWAFFPNGELTGPKGFSLCSYGWGASTVEPFLVDEKKITVKHVVFWVEKRLAAQGIIPVWKE</sequence>
<protein>
    <recommendedName>
        <fullName evidence="3">J domain-containing protein</fullName>
    </recommendedName>
</protein>
<dbReference type="InterPro" id="IPR021374">
    <property type="entry name" value="DUF2996"/>
</dbReference>